<dbReference type="InterPro" id="IPR058705">
    <property type="entry name" value="A_ENA"/>
</dbReference>
<accession>A0A226BXS3</accession>
<reference evidence="2 3" key="1">
    <citation type="submission" date="2017-06" db="EMBL/GenBank/DDBJ databases">
        <title>Draft Genome Sequence of Natranaerobius trueperi halophilic, alkalithermophilic bacteria from soda lakes.</title>
        <authorList>
            <person name="Zhao B."/>
        </authorList>
    </citation>
    <scope>NUCLEOTIDE SEQUENCE [LARGE SCALE GENOMIC DNA]</scope>
    <source>
        <strain evidence="2 3">DSM 18760</strain>
    </source>
</reference>
<organism evidence="2 3">
    <name type="scientific">Natranaerobius trueperi</name>
    <dbReference type="NCBI Taxonomy" id="759412"/>
    <lineage>
        <taxon>Bacteria</taxon>
        <taxon>Bacillati</taxon>
        <taxon>Bacillota</taxon>
        <taxon>Clostridia</taxon>
        <taxon>Natranaerobiales</taxon>
        <taxon>Natranaerobiaceae</taxon>
        <taxon>Natranaerobius</taxon>
    </lineage>
</organism>
<feature type="compositionally biased region" description="Low complexity" evidence="1">
    <location>
        <begin position="112"/>
        <end position="135"/>
    </location>
</feature>
<sequence>MKFEDTLNRILTSIAHEEESLSKMLDVETKKMLHILDEYKHNKLSIQETKDINKCVNETIVNMIKLQMLLQHKVDSIKELLPSTTTESTTNTNSPTTKTKPKKTKSTKTKPKATSSTTLTTTHTTTSSTSTSTTTTKEKKGERSVWTYSLD</sequence>
<gene>
    <name evidence="2" type="ORF">CDO51_06210</name>
</gene>
<name>A0A226BXS3_9FIRM</name>
<feature type="region of interest" description="Disordered" evidence="1">
    <location>
        <begin position="81"/>
        <end position="151"/>
    </location>
</feature>
<keyword evidence="3" id="KW-1185">Reference proteome</keyword>
<dbReference type="AlphaFoldDB" id="A0A226BXS3"/>
<dbReference type="Pfam" id="PF26595">
    <property type="entry name" value="A_ENA"/>
    <property type="match status" value="1"/>
</dbReference>
<protein>
    <submittedName>
        <fullName evidence="2">Uncharacterized protein</fullName>
    </submittedName>
</protein>
<dbReference type="RefSeq" id="WP_089023435.1">
    <property type="nucleotide sequence ID" value="NZ_NIQC01000011.1"/>
</dbReference>
<feature type="compositionally biased region" description="Basic residues" evidence="1">
    <location>
        <begin position="99"/>
        <end position="111"/>
    </location>
</feature>
<evidence type="ECO:0000313" key="2">
    <source>
        <dbReference type="EMBL" id="OWZ83828.1"/>
    </source>
</evidence>
<dbReference type="EMBL" id="NIQC01000011">
    <property type="protein sequence ID" value="OWZ83828.1"/>
    <property type="molecule type" value="Genomic_DNA"/>
</dbReference>
<dbReference type="Proteomes" id="UP000214588">
    <property type="component" value="Unassembled WGS sequence"/>
</dbReference>
<proteinExistence type="predicted"/>
<comment type="caution">
    <text evidence="2">The sequence shown here is derived from an EMBL/GenBank/DDBJ whole genome shotgun (WGS) entry which is preliminary data.</text>
</comment>
<feature type="compositionally biased region" description="Low complexity" evidence="1">
    <location>
        <begin position="82"/>
        <end position="98"/>
    </location>
</feature>
<evidence type="ECO:0000256" key="1">
    <source>
        <dbReference type="SAM" id="MobiDB-lite"/>
    </source>
</evidence>
<evidence type="ECO:0000313" key="3">
    <source>
        <dbReference type="Proteomes" id="UP000214588"/>
    </source>
</evidence>